<protein>
    <submittedName>
        <fullName evidence="3">Uncharacterized protein</fullName>
    </submittedName>
</protein>
<sequence length="768" mass="82660">MEAHGTRGRLASGALPVSSDRGGVANATSLAPSWDWQRELEVFAGRLARTRAEEAASARRAAEEAERLALRRCDDVERRALTSQAEESAALQNFLCSWHGCLEVRLENVSVQADGMERRLEQERERSESSSLRLEEVVSTRFGGLEAEIQAAMEPALTNFVVKADWEAFRQQSSADFESHKREVQLDVASREADARKELSSARTDLSSLHTRFGEVEARNEAAARGLGALEPFVERVTERLDHLERILTPALDDLRSELSASSQIQRAAIAAEAQRAEERLAAVREALAELTQQQALSEQKLPDLVRNVLSEQKLPDLVREESQSAAARALQAAKVHADSLERGTESRIQELSSSLEAQIGTIEVSLKESGRFAAHADALEQKLERLEGSFAESAKLASSNIRSSDERLESLRRELQLVARSSADEDARQEAASAARAAQLQELRALAFQEATKLNVLSEQCHSLVEEFSRLKGEVVSHEWRIPRCLQRLRYLSLSTEPGLWLDSEAFELGGVGPLELRLFAKGLRGGDGQCALVLRLSAEAALSMTALPMQVDLAVGTRMRRATQQADPEGGGIMWVAESLGELEEHTGGSDTSQLELVLRAELPLLGASGAVSVGKGSSGAAREHDAIDAITSSVRSGGRDRVPPGISAAQMPMPSTGELQQLPAPRTPARDARGVPANAVPARLSSQLEPGAMGSANVATASAGSGDVAPSGVFALRAAWGTPTQLPVPVVGKVTNPFDEQFLSSSGVQQTAPRSHAPASDDAAR</sequence>
<gene>
    <name evidence="3" type="ORF">PGLA2088_LOCUS28599</name>
</gene>
<proteinExistence type="predicted"/>
<feature type="compositionally biased region" description="Polar residues" evidence="2">
    <location>
        <begin position="745"/>
        <end position="756"/>
    </location>
</feature>
<name>A0A813K8J4_POLGL</name>
<feature type="coiled-coil region" evidence="1">
    <location>
        <begin position="377"/>
        <end position="415"/>
    </location>
</feature>
<evidence type="ECO:0000313" key="4">
    <source>
        <dbReference type="Proteomes" id="UP000626109"/>
    </source>
</evidence>
<evidence type="ECO:0000256" key="1">
    <source>
        <dbReference type="SAM" id="Coils"/>
    </source>
</evidence>
<feature type="region of interest" description="Disordered" evidence="2">
    <location>
        <begin position="1"/>
        <end position="23"/>
    </location>
</feature>
<feature type="region of interest" description="Disordered" evidence="2">
    <location>
        <begin position="637"/>
        <end position="676"/>
    </location>
</feature>
<accession>A0A813K8J4</accession>
<feature type="coiled-coil region" evidence="1">
    <location>
        <begin position="267"/>
        <end position="301"/>
    </location>
</feature>
<reference evidence="3" key="1">
    <citation type="submission" date="2021-02" db="EMBL/GenBank/DDBJ databases">
        <authorList>
            <person name="Dougan E. K."/>
            <person name="Rhodes N."/>
            <person name="Thang M."/>
            <person name="Chan C."/>
        </authorList>
    </citation>
    <scope>NUCLEOTIDE SEQUENCE</scope>
</reference>
<keyword evidence="1" id="KW-0175">Coiled coil</keyword>
<evidence type="ECO:0000256" key="2">
    <source>
        <dbReference type="SAM" id="MobiDB-lite"/>
    </source>
</evidence>
<comment type="caution">
    <text evidence="3">The sequence shown here is derived from an EMBL/GenBank/DDBJ whole genome shotgun (WGS) entry which is preliminary data.</text>
</comment>
<dbReference type="AlphaFoldDB" id="A0A813K8J4"/>
<evidence type="ECO:0000313" key="3">
    <source>
        <dbReference type="EMBL" id="CAE8693925.1"/>
    </source>
</evidence>
<dbReference type="Proteomes" id="UP000626109">
    <property type="component" value="Unassembled WGS sequence"/>
</dbReference>
<organism evidence="3 4">
    <name type="scientific">Polarella glacialis</name>
    <name type="common">Dinoflagellate</name>
    <dbReference type="NCBI Taxonomy" id="89957"/>
    <lineage>
        <taxon>Eukaryota</taxon>
        <taxon>Sar</taxon>
        <taxon>Alveolata</taxon>
        <taxon>Dinophyceae</taxon>
        <taxon>Suessiales</taxon>
        <taxon>Suessiaceae</taxon>
        <taxon>Polarella</taxon>
    </lineage>
</organism>
<dbReference type="EMBL" id="CAJNNW010027949">
    <property type="protein sequence ID" value="CAE8693925.1"/>
    <property type="molecule type" value="Genomic_DNA"/>
</dbReference>
<feature type="region of interest" description="Disordered" evidence="2">
    <location>
        <begin position="745"/>
        <end position="768"/>
    </location>
</feature>